<evidence type="ECO:0000256" key="4">
    <source>
        <dbReference type="ARBA" id="ARBA00022692"/>
    </source>
</evidence>
<keyword evidence="6 8" id="KW-0472">Membrane</keyword>
<organism evidence="9 10">
    <name type="scientific">Desulfosporosinus hippei DSM 8344</name>
    <dbReference type="NCBI Taxonomy" id="1121419"/>
    <lineage>
        <taxon>Bacteria</taxon>
        <taxon>Bacillati</taxon>
        <taxon>Bacillota</taxon>
        <taxon>Clostridia</taxon>
        <taxon>Eubacteriales</taxon>
        <taxon>Desulfitobacteriaceae</taxon>
        <taxon>Desulfosporosinus</taxon>
    </lineage>
</organism>
<dbReference type="GO" id="GO:0022857">
    <property type="term" value="F:transmembrane transporter activity"/>
    <property type="evidence" value="ECO:0007669"/>
    <property type="project" value="InterPro"/>
</dbReference>
<accession>A0A1G8IA34</accession>
<evidence type="ECO:0000256" key="5">
    <source>
        <dbReference type="ARBA" id="ARBA00022989"/>
    </source>
</evidence>
<dbReference type="STRING" id="1121419.SAMN05443529_12812"/>
<keyword evidence="4 7" id="KW-0812">Transmembrane</keyword>
<feature type="transmembrane region" description="Helical" evidence="8">
    <location>
        <begin position="34"/>
        <end position="53"/>
    </location>
</feature>
<gene>
    <name evidence="9" type="ORF">SAMN05443529_12812</name>
</gene>
<evidence type="ECO:0000256" key="7">
    <source>
        <dbReference type="RuleBase" id="RU003942"/>
    </source>
</evidence>
<name>A0A1G8IA34_9FIRM</name>
<reference evidence="10" key="1">
    <citation type="submission" date="2016-10" db="EMBL/GenBank/DDBJ databases">
        <authorList>
            <person name="Varghese N."/>
            <person name="Submissions S."/>
        </authorList>
    </citation>
    <scope>NUCLEOTIDE SEQUENCE [LARGE SCALE GENOMIC DNA]</scope>
    <source>
        <strain evidence="10">DSM 8344</strain>
    </source>
</reference>
<dbReference type="FunFam" id="1.10.3730.20:FF:000001">
    <property type="entry name" value="Quaternary ammonium compound resistance transporter SugE"/>
    <property type="match status" value="1"/>
</dbReference>
<keyword evidence="5 8" id="KW-1133">Transmembrane helix</keyword>
<dbReference type="Pfam" id="PF00893">
    <property type="entry name" value="Multi_Drug_Res"/>
    <property type="match status" value="1"/>
</dbReference>
<dbReference type="PANTHER" id="PTHR30561">
    <property type="entry name" value="SMR FAMILY PROTON-DEPENDENT DRUG EFFLUX TRANSPORTER SUGE"/>
    <property type="match status" value="1"/>
</dbReference>
<dbReference type="InterPro" id="IPR000390">
    <property type="entry name" value="Small_drug/metabolite_transptr"/>
</dbReference>
<evidence type="ECO:0000256" key="6">
    <source>
        <dbReference type="ARBA" id="ARBA00023136"/>
    </source>
</evidence>
<dbReference type="EMBL" id="FNCP01000028">
    <property type="protein sequence ID" value="SDI15744.1"/>
    <property type="molecule type" value="Genomic_DNA"/>
</dbReference>
<dbReference type="PANTHER" id="PTHR30561:SF1">
    <property type="entry name" value="MULTIDRUG TRANSPORTER EMRE"/>
    <property type="match status" value="1"/>
</dbReference>
<keyword evidence="10" id="KW-1185">Reference proteome</keyword>
<dbReference type="Gene3D" id="1.10.3730.20">
    <property type="match status" value="1"/>
</dbReference>
<comment type="subcellular location">
    <subcellularLocation>
        <location evidence="1 7">Cell membrane</location>
        <topology evidence="1 7">Multi-pass membrane protein</topology>
    </subcellularLocation>
</comment>
<dbReference type="RefSeq" id="WP_092335216.1">
    <property type="nucleotide sequence ID" value="NZ_FNCP01000028.1"/>
</dbReference>
<sequence length="108" mass="11481">MNGYVLLVIAIVFELVSTSMMKASEGFSKLIPSLLFIGGYGISFYSMGLALLTIPLSIAYAIWAGVGTALTAVIGILYWKEQLNLYNGLGIVLIIIGVALLNLKGTAH</sequence>
<dbReference type="SUPFAM" id="SSF103481">
    <property type="entry name" value="Multidrug resistance efflux transporter EmrE"/>
    <property type="match status" value="1"/>
</dbReference>
<feature type="transmembrane region" description="Helical" evidence="8">
    <location>
        <begin position="60"/>
        <end position="79"/>
    </location>
</feature>
<evidence type="ECO:0000256" key="3">
    <source>
        <dbReference type="ARBA" id="ARBA00022475"/>
    </source>
</evidence>
<keyword evidence="2" id="KW-0813">Transport</keyword>
<dbReference type="InterPro" id="IPR037185">
    <property type="entry name" value="EmrE-like"/>
</dbReference>
<dbReference type="AlphaFoldDB" id="A0A1G8IA34"/>
<evidence type="ECO:0000256" key="8">
    <source>
        <dbReference type="SAM" id="Phobius"/>
    </source>
</evidence>
<comment type="similarity">
    <text evidence="7">Belongs to the drug/metabolite transporter (DMT) superfamily. Small multidrug resistance (SMR) (TC 2.A.7.1) family.</text>
</comment>
<protein>
    <submittedName>
        <fullName evidence="9">Small multidrug resistance pump</fullName>
    </submittedName>
</protein>
<evidence type="ECO:0000256" key="2">
    <source>
        <dbReference type="ARBA" id="ARBA00022448"/>
    </source>
</evidence>
<dbReference type="Proteomes" id="UP000198656">
    <property type="component" value="Unassembled WGS sequence"/>
</dbReference>
<evidence type="ECO:0000313" key="9">
    <source>
        <dbReference type="EMBL" id="SDI15744.1"/>
    </source>
</evidence>
<dbReference type="OrthoDB" id="21828at2"/>
<evidence type="ECO:0000313" key="10">
    <source>
        <dbReference type="Proteomes" id="UP000198656"/>
    </source>
</evidence>
<feature type="transmembrane region" description="Helical" evidence="8">
    <location>
        <begin position="85"/>
        <end position="103"/>
    </location>
</feature>
<evidence type="ECO:0000256" key="1">
    <source>
        <dbReference type="ARBA" id="ARBA00004651"/>
    </source>
</evidence>
<proteinExistence type="inferred from homology"/>
<dbReference type="InterPro" id="IPR045324">
    <property type="entry name" value="Small_multidrug_res"/>
</dbReference>
<dbReference type="GO" id="GO:0005886">
    <property type="term" value="C:plasma membrane"/>
    <property type="evidence" value="ECO:0007669"/>
    <property type="project" value="UniProtKB-SubCell"/>
</dbReference>
<keyword evidence="3" id="KW-1003">Cell membrane</keyword>